<accession>A0AA36IG01</accession>
<protein>
    <submittedName>
        <fullName evidence="1">Uncharacterized protein</fullName>
    </submittedName>
</protein>
<dbReference type="Proteomes" id="UP001178507">
    <property type="component" value="Unassembled WGS sequence"/>
</dbReference>
<keyword evidence="2" id="KW-1185">Reference proteome</keyword>
<dbReference type="PANTHER" id="PTHR46987:SF7">
    <property type="entry name" value="TNFR-CYS DOMAIN-CONTAINING PROTEIN"/>
    <property type="match status" value="1"/>
</dbReference>
<dbReference type="SMART" id="SM00261">
    <property type="entry name" value="FU"/>
    <property type="match status" value="3"/>
</dbReference>
<dbReference type="InterPro" id="IPR009030">
    <property type="entry name" value="Growth_fac_rcpt_cys_sf"/>
</dbReference>
<gene>
    <name evidence="1" type="ORF">EVOR1521_LOCUS12967</name>
</gene>
<reference evidence="1" key="1">
    <citation type="submission" date="2023-08" db="EMBL/GenBank/DDBJ databases">
        <authorList>
            <person name="Chen Y."/>
            <person name="Shah S."/>
            <person name="Dougan E. K."/>
            <person name="Thang M."/>
            <person name="Chan C."/>
        </authorList>
    </citation>
    <scope>NUCLEOTIDE SEQUENCE</scope>
</reference>
<organism evidence="1 2">
    <name type="scientific">Effrenium voratum</name>
    <dbReference type="NCBI Taxonomy" id="2562239"/>
    <lineage>
        <taxon>Eukaryota</taxon>
        <taxon>Sar</taxon>
        <taxon>Alveolata</taxon>
        <taxon>Dinophyceae</taxon>
        <taxon>Suessiales</taxon>
        <taxon>Symbiodiniaceae</taxon>
        <taxon>Effrenium</taxon>
    </lineage>
</organism>
<dbReference type="PANTHER" id="PTHR46987">
    <property type="entry name" value="NEUROHYPOPHYSIAL HORMONES, N-TERMINAL DOMAIN CONTAINING PROTEIN"/>
    <property type="match status" value="1"/>
</dbReference>
<sequence>MKCIGPSLITECRDWQYLTPDGTCQPSCPEGTYPEGTGSVGRRCEICGADCVKCSKGNVCQKCRNGKFLTPDFWCEAACPDGTFKNGTGAVGKTCDPCPENMAACIRPTYATECKNSKYLTPRATCEDACPHGYFPKGDGEVGRHCPQCHDDCYSCSTSSLCTECDNGKFLSPNMWCDDTCPDGYFRNGTATVGNNCPMCPKHASKCMNATHIIECKDAR</sequence>
<comment type="caution">
    <text evidence="1">The sequence shown here is derived from an EMBL/GenBank/DDBJ whole genome shotgun (WGS) entry which is preliminary data.</text>
</comment>
<name>A0AA36IG01_9DINO</name>
<evidence type="ECO:0000313" key="1">
    <source>
        <dbReference type="EMBL" id="CAJ1386755.1"/>
    </source>
</evidence>
<proteinExistence type="predicted"/>
<dbReference type="EMBL" id="CAUJNA010001412">
    <property type="protein sequence ID" value="CAJ1386755.1"/>
    <property type="molecule type" value="Genomic_DNA"/>
</dbReference>
<dbReference type="InterPro" id="IPR051514">
    <property type="entry name" value="R-spondin"/>
</dbReference>
<evidence type="ECO:0000313" key="2">
    <source>
        <dbReference type="Proteomes" id="UP001178507"/>
    </source>
</evidence>
<dbReference type="Gene3D" id="2.10.220.10">
    <property type="entry name" value="Hormone Receptor, Insulin-like Growth Factor Receptor 1, Chain A, domain 2"/>
    <property type="match status" value="3"/>
</dbReference>
<dbReference type="SUPFAM" id="SSF57184">
    <property type="entry name" value="Growth factor receptor domain"/>
    <property type="match status" value="2"/>
</dbReference>
<dbReference type="AlphaFoldDB" id="A0AA36IG01"/>
<feature type="non-terminal residue" evidence="1">
    <location>
        <position position="220"/>
    </location>
</feature>
<dbReference type="InterPro" id="IPR006212">
    <property type="entry name" value="Furin_repeat"/>
</dbReference>